<evidence type="ECO:0000259" key="2">
    <source>
        <dbReference type="SMART" id="SM00822"/>
    </source>
</evidence>
<dbReference type="PANTHER" id="PTHR42760:SF135">
    <property type="entry name" value="BLL7886 PROTEIN"/>
    <property type="match status" value="1"/>
</dbReference>
<dbReference type="NCBIfam" id="NF009466">
    <property type="entry name" value="PRK12826.1-2"/>
    <property type="match status" value="1"/>
</dbReference>
<dbReference type="RefSeq" id="WP_044438516.1">
    <property type="nucleotide sequence ID" value="NZ_JYFC01000001.1"/>
</dbReference>
<dbReference type="PRINTS" id="PR00081">
    <property type="entry name" value="GDHRDH"/>
</dbReference>
<gene>
    <name evidence="3" type="ORF">TZ00_00710</name>
</gene>
<evidence type="ECO:0000313" key="4">
    <source>
        <dbReference type="Proteomes" id="UP000032503"/>
    </source>
</evidence>
<organism evidence="3 4">
    <name type="scientific">Agreia bicolorata</name>
    <dbReference type="NCBI Taxonomy" id="110935"/>
    <lineage>
        <taxon>Bacteria</taxon>
        <taxon>Bacillati</taxon>
        <taxon>Actinomycetota</taxon>
        <taxon>Actinomycetes</taxon>
        <taxon>Micrococcales</taxon>
        <taxon>Microbacteriaceae</taxon>
        <taxon>Agreia</taxon>
    </lineage>
</organism>
<dbReference type="SMART" id="SM00822">
    <property type="entry name" value="PKS_KR"/>
    <property type="match status" value="1"/>
</dbReference>
<accession>A0ABR5CIE4</accession>
<dbReference type="PRINTS" id="PR00080">
    <property type="entry name" value="SDRFAMILY"/>
</dbReference>
<dbReference type="SUPFAM" id="SSF51735">
    <property type="entry name" value="NAD(P)-binding Rossmann-fold domains"/>
    <property type="match status" value="1"/>
</dbReference>
<dbReference type="Gene3D" id="3.40.50.720">
    <property type="entry name" value="NAD(P)-binding Rossmann-like Domain"/>
    <property type="match status" value="1"/>
</dbReference>
<dbReference type="Pfam" id="PF13561">
    <property type="entry name" value="adh_short_C2"/>
    <property type="match status" value="1"/>
</dbReference>
<sequence length="249" mass="25725">MQADAQRESFALVFGGSRGIGRAAAERLSVSGLTAVITYRSDATAAQDVVMTIRNNGGRAHALQVDVRDESAVRTVFRSVAVMDGVLQTVVYSAGITSDGLLATMSADSWASVLDTNLTGAFYVARQSVKAMRKTGGSIVLVSSTSGISGQPGQGNYSASKGGINALTQSLAKEVAGLGIRVNAVAPGFTDTDMLRRMDAKARAEYAAHIPLGRMGEPQEIAHAIAFLAGPQSSYITGQVLAVDGGITA</sequence>
<dbReference type="EMBL" id="JYFC01000001">
    <property type="protein sequence ID" value="KJC65435.1"/>
    <property type="molecule type" value="Genomic_DNA"/>
</dbReference>
<dbReference type="PANTHER" id="PTHR42760">
    <property type="entry name" value="SHORT-CHAIN DEHYDROGENASES/REDUCTASES FAMILY MEMBER"/>
    <property type="match status" value="1"/>
</dbReference>
<dbReference type="InterPro" id="IPR002347">
    <property type="entry name" value="SDR_fam"/>
</dbReference>
<comment type="similarity">
    <text evidence="1">Belongs to the short-chain dehydrogenases/reductases (SDR) family.</text>
</comment>
<reference evidence="3 4" key="1">
    <citation type="journal article" date="2001" name="Int. J. Syst. Evol. Microbiol.">
        <title>Agreia bicolorata gen. nov., sp. nov., to accommodate actinobacteria isolated from narrow reed grass infected by the nematode Heteroanguina graminophila.</title>
        <authorList>
            <person name="Evtushenko L.I."/>
            <person name="Dorofeeva L.V."/>
            <person name="Dobrovolskaya T.G."/>
            <person name="Streshinskaya G.M."/>
            <person name="Subbotin S.A."/>
            <person name="Tiedje J.M."/>
        </authorList>
    </citation>
    <scope>NUCLEOTIDE SEQUENCE [LARGE SCALE GENOMIC DNA]</scope>
    <source>
        <strain evidence="3 4">VKM Ac-1804</strain>
    </source>
</reference>
<proteinExistence type="inferred from homology"/>
<evidence type="ECO:0000256" key="1">
    <source>
        <dbReference type="ARBA" id="ARBA00006484"/>
    </source>
</evidence>
<comment type="caution">
    <text evidence="3">The sequence shown here is derived from an EMBL/GenBank/DDBJ whole genome shotgun (WGS) entry which is preliminary data.</text>
</comment>
<dbReference type="InterPro" id="IPR036291">
    <property type="entry name" value="NAD(P)-bd_dom_sf"/>
</dbReference>
<dbReference type="InterPro" id="IPR057326">
    <property type="entry name" value="KR_dom"/>
</dbReference>
<protein>
    <submittedName>
        <fullName evidence="3">3-ketoacyl-ACP reductase</fullName>
    </submittedName>
</protein>
<dbReference type="InterPro" id="IPR020904">
    <property type="entry name" value="Sc_DH/Rdtase_CS"/>
</dbReference>
<keyword evidence="4" id="KW-1185">Reference proteome</keyword>
<evidence type="ECO:0000313" key="3">
    <source>
        <dbReference type="EMBL" id="KJC65435.1"/>
    </source>
</evidence>
<name>A0ABR5CIE4_9MICO</name>
<feature type="domain" description="Ketoreductase" evidence="2">
    <location>
        <begin position="9"/>
        <end position="190"/>
    </location>
</feature>
<dbReference type="Proteomes" id="UP000032503">
    <property type="component" value="Unassembled WGS sequence"/>
</dbReference>
<dbReference type="PROSITE" id="PS00061">
    <property type="entry name" value="ADH_SHORT"/>
    <property type="match status" value="1"/>
</dbReference>